<dbReference type="AlphaFoldDB" id="A0A2R3J369"/>
<organism evidence="2 3">
    <name type="scientific">Pseudomonas paraeruginosa</name>
    <dbReference type="NCBI Taxonomy" id="2994495"/>
    <lineage>
        <taxon>Bacteria</taxon>
        <taxon>Pseudomonadati</taxon>
        <taxon>Pseudomonadota</taxon>
        <taxon>Gammaproteobacteria</taxon>
        <taxon>Pseudomonadales</taxon>
        <taxon>Pseudomonadaceae</taxon>
        <taxon>Pseudomonas</taxon>
    </lineage>
</organism>
<name>A0A2R3J369_9PSED</name>
<feature type="compositionally biased region" description="Basic and acidic residues" evidence="1">
    <location>
        <begin position="389"/>
        <end position="401"/>
    </location>
</feature>
<evidence type="ECO:0000313" key="2">
    <source>
        <dbReference type="EMBL" id="AVK08619.1"/>
    </source>
</evidence>
<evidence type="ECO:0000256" key="1">
    <source>
        <dbReference type="SAM" id="MobiDB-lite"/>
    </source>
</evidence>
<feature type="region of interest" description="Disordered" evidence="1">
    <location>
        <begin position="380"/>
        <end position="401"/>
    </location>
</feature>
<dbReference type="PANTHER" id="PTHR21525:SF9">
    <property type="entry name" value="CHANNEL_COLICIN DOMAIN-CONTAINING PROTEIN"/>
    <property type="match status" value="1"/>
</dbReference>
<dbReference type="RefSeq" id="WP_058146316.1">
    <property type="nucleotide sequence ID" value="NZ_CP027169.1"/>
</dbReference>
<proteinExistence type="predicted"/>
<feature type="region of interest" description="Disordered" evidence="1">
    <location>
        <begin position="519"/>
        <end position="560"/>
    </location>
</feature>
<dbReference type="PANTHER" id="PTHR21525">
    <property type="entry name" value="MOTILE SPERM PROTEIN"/>
    <property type="match status" value="1"/>
</dbReference>
<evidence type="ECO:0000313" key="3">
    <source>
        <dbReference type="Proteomes" id="UP000238390"/>
    </source>
</evidence>
<reference evidence="2 3" key="1">
    <citation type="submission" date="2018-02" db="EMBL/GenBank/DDBJ databases">
        <title>FDA/CDC Antimicrobial Resistant Isolate Bank Genome Sequencing.</title>
        <authorList>
            <person name="Benahmed F.H."/>
            <person name="Lutgring J.D."/>
            <person name="Yoo B."/>
            <person name="Machado M."/>
            <person name="Brown A."/>
            <person name="McAllister G."/>
            <person name="Perry A."/>
            <person name="Halpin A.L."/>
            <person name="Vavikolanu K."/>
            <person name="Ott S."/>
            <person name="Zhao X."/>
            <person name="Tallon L.J."/>
            <person name="Sadzewicz L."/>
            <person name="Aluvathingal J."/>
            <person name="Nadendla S."/>
            <person name="Voskania-kordi A."/>
            <person name="Simonyan V."/>
            <person name="Patel J."/>
            <person name="Shawar R.M."/>
        </authorList>
    </citation>
    <scope>NUCLEOTIDE SEQUENCE [LARGE SCALE GENOMIC DNA]</scope>
    <source>
        <strain evidence="2 3">AR_0356</strain>
    </source>
</reference>
<accession>A0A2R3J369</accession>
<sequence>MSKDIDLVVSIGGIVDPSLGKAFDTVKARVDSLQERSRQAASLRDVLGDAIRLEKELVDMRKVGDRGVAEHDRQLRERQAQLKRLGIEAREASAAYAQLDDMQRGLDMQVRGLQRLEQANWALPLATAFSGVVVAASKAAAGYQARLRDLAIRNGLDDIQEKKLASRVQESAGKTGLGRVAALNLLEDLNATGMGFAAAQQNLGLAGRFGFGQKIAPAVTAGLVRALQLAQGSDSPEQLSAALDRLVTLGKGRIGSEALAQRLPALLPALAPAGKVESGEIGALGALLEIQAKSATPDQADARAKAWLEFVRSGSLERAYGKDYEQELEALRKDGASSLEASLELAARYRDRGGELRAGSASPALEAYRASRGEFQALLENQASSSGSSERDAERRKDSSEELWKSSAESWGRAQTALGSALNPYLDSVARWSARLGDSTAGLLETHPQEAAGLTAGAGAALSGYLLYKGGRGAIDVLRGGRLGRHAAGGVGDLLGRAAGNVGGSEAQRVFVTNWPLSSMAGVQPKQPDSAGKRQTSRKQGQALRQRKGKGGGIKARSTPSFGFAAERSGYSSLGRLSRLPVRNAPLQVASSLLDVADIYSSDMSASEKTVAYSETGGSLAGSLAGAALGASIGSVVPVVGTLIGGLVGGAIGAWGGGALGASLGHSLAGEPPASPLDKAGTGNEAQAAVATQPAPAAPIPNWTFAPQINLTVQGNVHEPRRLAEELLPYLQRMLVDFAGEQQRRSLYDPAMVV</sequence>
<dbReference type="EMBL" id="CP027169">
    <property type="protein sequence ID" value="AVK08619.1"/>
    <property type="molecule type" value="Genomic_DNA"/>
</dbReference>
<gene>
    <name evidence="2" type="ORF">CSB93_1929</name>
</gene>
<protein>
    <submittedName>
        <fullName evidence="2">Phage tail tape measure protein, TP901 family, core region</fullName>
    </submittedName>
</protein>
<dbReference type="Proteomes" id="UP000238390">
    <property type="component" value="Chromosome"/>
</dbReference>
<keyword evidence="3" id="KW-1185">Reference proteome</keyword>